<dbReference type="OMA" id="NEWITSR"/>
<dbReference type="RefSeq" id="WP_005577008.1">
    <property type="nucleotide sequence ID" value="NZ_FORO01000027.1"/>
</dbReference>
<organism evidence="1 2">
    <name type="scientific">Natronobacterium gregoryi</name>
    <dbReference type="NCBI Taxonomy" id="44930"/>
    <lineage>
        <taxon>Archaea</taxon>
        <taxon>Methanobacteriati</taxon>
        <taxon>Methanobacteriota</taxon>
        <taxon>Stenosarchaea group</taxon>
        <taxon>Halobacteria</taxon>
        <taxon>Halobacteriales</taxon>
        <taxon>Natrialbaceae</taxon>
        <taxon>Natronobacterium</taxon>
    </lineage>
</organism>
<dbReference type="Proteomes" id="UP000182829">
    <property type="component" value="Unassembled WGS sequence"/>
</dbReference>
<evidence type="ECO:0000313" key="2">
    <source>
        <dbReference type="Proteomes" id="UP000182829"/>
    </source>
</evidence>
<dbReference type="AlphaFoldDB" id="A0A1I3R5Q0"/>
<dbReference type="GeneID" id="14210321"/>
<dbReference type="OrthoDB" id="338984at2157"/>
<evidence type="ECO:0000313" key="1">
    <source>
        <dbReference type="EMBL" id="SFJ40761.1"/>
    </source>
</evidence>
<proteinExistence type="predicted"/>
<gene>
    <name evidence="1" type="ORF">SAMN05443661_12727</name>
</gene>
<evidence type="ECO:0008006" key="3">
    <source>
        <dbReference type="Google" id="ProtNLM"/>
    </source>
</evidence>
<reference evidence="1 2" key="1">
    <citation type="submission" date="2016-10" db="EMBL/GenBank/DDBJ databases">
        <authorList>
            <person name="de Groot N.N."/>
        </authorList>
    </citation>
    <scope>NUCLEOTIDE SEQUENCE [LARGE SCALE GENOMIC DNA]</scope>
    <source>
        <strain evidence="1 2">SP2</strain>
    </source>
</reference>
<dbReference type="EMBL" id="FORO01000027">
    <property type="protein sequence ID" value="SFJ40761.1"/>
    <property type="molecule type" value="Genomic_DNA"/>
</dbReference>
<name>A0A1I3R5Q0_9EURY</name>
<accession>A0A1I3R5Q0</accession>
<dbReference type="InterPro" id="IPR029063">
    <property type="entry name" value="SAM-dependent_MTases_sf"/>
</dbReference>
<sequence>MPRTYSKERYLAAKRTVDDRALDRTVLKAFERRLEAGDHVVEVGAGIGTMLQRLLEWERLPETVTYTLVDVDGDAIATARERLPAWAEERDYHVEPGDSTGEFTLSRDKRAVTVRSTVSDATVAFDHEKPAVALDDEAPDAVVGSAFVDLFRPVEVETLLACLPSGCLCYFPITFDGETIFQPTAVPGFDEYVSDRYHEDMRRRANPGDPHAGRRLLECAANEHVCHAAGASDWIVTADDGSYPADEAYFLQHVLETVHTALEDDPAVDGDALESWIARRREQVESGELVYVAHGLDVLLGVDG</sequence>
<dbReference type="SUPFAM" id="SSF53335">
    <property type="entry name" value="S-adenosyl-L-methionine-dependent methyltransferases"/>
    <property type="match status" value="1"/>
</dbReference>
<protein>
    <recommendedName>
        <fullName evidence="3">Class I SAM-dependent methyltransferase</fullName>
    </recommendedName>
</protein>
<dbReference type="Gene3D" id="3.40.50.150">
    <property type="entry name" value="Vaccinia Virus protein VP39"/>
    <property type="match status" value="1"/>
</dbReference>